<protein>
    <submittedName>
        <fullName evidence="1">Uncharacterized protein</fullName>
    </submittedName>
</protein>
<name>A0A0E9UTQ2_ANGAN</name>
<dbReference type="EMBL" id="GBXM01039370">
    <property type="protein sequence ID" value="JAH69207.1"/>
    <property type="molecule type" value="Transcribed_RNA"/>
</dbReference>
<proteinExistence type="predicted"/>
<sequence length="29" mass="3207">MGKKKSLESSIRNLCITVQPTAFKEIKGV</sequence>
<organism evidence="1">
    <name type="scientific">Anguilla anguilla</name>
    <name type="common">European freshwater eel</name>
    <name type="synonym">Muraena anguilla</name>
    <dbReference type="NCBI Taxonomy" id="7936"/>
    <lineage>
        <taxon>Eukaryota</taxon>
        <taxon>Metazoa</taxon>
        <taxon>Chordata</taxon>
        <taxon>Craniata</taxon>
        <taxon>Vertebrata</taxon>
        <taxon>Euteleostomi</taxon>
        <taxon>Actinopterygii</taxon>
        <taxon>Neopterygii</taxon>
        <taxon>Teleostei</taxon>
        <taxon>Anguilliformes</taxon>
        <taxon>Anguillidae</taxon>
        <taxon>Anguilla</taxon>
    </lineage>
</organism>
<reference evidence="1" key="2">
    <citation type="journal article" date="2015" name="Fish Shellfish Immunol.">
        <title>Early steps in the European eel (Anguilla anguilla)-Vibrio vulnificus interaction in the gills: Role of the RtxA13 toxin.</title>
        <authorList>
            <person name="Callol A."/>
            <person name="Pajuelo D."/>
            <person name="Ebbesson L."/>
            <person name="Teles M."/>
            <person name="MacKenzie S."/>
            <person name="Amaro C."/>
        </authorList>
    </citation>
    <scope>NUCLEOTIDE SEQUENCE</scope>
</reference>
<accession>A0A0E9UTQ2</accession>
<reference evidence="1" key="1">
    <citation type="submission" date="2014-11" db="EMBL/GenBank/DDBJ databases">
        <authorList>
            <person name="Amaro Gonzalez C."/>
        </authorList>
    </citation>
    <scope>NUCLEOTIDE SEQUENCE</scope>
</reference>
<dbReference type="AlphaFoldDB" id="A0A0E9UTQ2"/>
<evidence type="ECO:0000313" key="1">
    <source>
        <dbReference type="EMBL" id="JAH69207.1"/>
    </source>
</evidence>